<evidence type="ECO:0000256" key="2">
    <source>
        <dbReference type="PROSITE-ProRule" id="PRU00335"/>
    </source>
</evidence>
<dbReference type="AlphaFoldDB" id="A0A7I9YKT7"/>
<dbReference type="RefSeq" id="WP_163709267.1">
    <property type="nucleotide sequence ID" value="NZ_BLKZ01000001.1"/>
</dbReference>
<dbReference type="Gene3D" id="1.10.357.10">
    <property type="entry name" value="Tetracycline Repressor, domain 2"/>
    <property type="match status" value="1"/>
</dbReference>
<proteinExistence type="predicted"/>
<dbReference type="Pfam" id="PF00440">
    <property type="entry name" value="TetR_N"/>
    <property type="match status" value="1"/>
</dbReference>
<sequence length="216" mass="24195">MAATTRKPQSSRQQRRAEIEQQLLEATERLMGEGSAFTELSVDKLATAAGISRATFYIYFEDKRQLLLQLTRHVFTEFAEAAALWWDVSERRDPDDARRAIRQLIAGYRKHQTVITAVVEVASYDAVVAENYKAIVDSISEGGTAALERGIADGAVTGLRPQETARALTWMVERACHQMVRYSPPEEDDVIAEVLTEIAWRAWYLEPADPAGGYDS</sequence>
<dbReference type="PANTHER" id="PTHR30055:SF184">
    <property type="entry name" value="HTH-TYPE TRANSCRIPTIONAL REGULATOR ETHR"/>
    <property type="match status" value="1"/>
</dbReference>
<dbReference type="GO" id="GO:0003700">
    <property type="term" value="F:DNA-binding transcription factor activity"/>
    <property type="evidence" value="ECO:0007669"/>
    <property type="project" value="TreeGrafter"/>
</dbReference>
<gene>
    <name evidence="4" type="ORF">MBOU_12890</name>
</gene>
<accession>A0A7I9YKT7</accession>
<dbReference type="InterPro" id="IPR049397">
    <property type="entry name" value="EthR_C"/>
</dbReference>
<dbReference type="InterPro" id="IPR001647">
    <property type="entry name" value="HTH_TetR"/>
</dbReference>
<dbReference type="InterPro" id="IPR036271">
    <property type="entry name" value="Tet_transcr_reg_TetR-rel_C_sf"/>
</dbReference>
<dbReference type="Gene3D" id="1.10.10.60">
    <property type="entry name" value="Homeodomain-like"/>
    <property type="match status" value="1"/>
</dbReference>
<dbReference type="PROSITE" id="PS50977">
    <property type="entry name" value="HTH_TETR_2"/>
    <property type="match status" value="1"/>
</dbReference>
<name>A0A7I9YKT7_MYCBU</name>
<dbReference type="InterPro" id="IPR009057">
    <property type="entry name" value="Homeodomain-like_sf"/>
</dbReference>
<dbReference type="EMBL" id="BLKZ01000001">
    <property type="protein sequence ID" value="GFG89247.1"/>
    <property type="molecule type" value="Genomic_DNA"/>
</dbReference>
<dbReference type="Pfam" id="PF21313">
    <property type="entry name" value="EthR_C"/>
    <property type="match status" value="1"/>
</dbReference>
<dbReference type="Proteomes" id="UP000465360">
    <property type="component" value="Unassembled WGS sequence"/>
</dbReference>
<feature type="domain" description="HTH tetR-type" evidence="3">
    <location>
        <begin position="17"/>
        <end position="78"/>
    </location>
</feature>
<evidence type="ECO:0000313" key="4">
    <source>
        <dbReference type="EMBL" id="GFG89247.1"/>
    </source>
</evidence>
<feature type="DNA-binding region" description="H-T-H motif" evidence="2">
    <location>
        <begin position="41"/>
        <end position="60"/>
    </location>
</feature>
<dbReference type="InterPro" id="IPR050109">
    <property type="entry name" value="HTH-type_TetR-like_transc_reg"/>
</dbReference>
<evidence type="ECO:0000259" key="3">
    <source>
        <dbReference type="PROSITE" id="PS50977"/>
    </source>
</evidence>
<keyword evidence="5" id="KW-1185">Reference proteome</keyword>
<evidence type="ECO:0000256" key="1">
    <source>
        <dbReference type="ARBA" id="ARBA00023125"/>
    </source>
</evidence>
<dbReference type="PANTHER" id="PTHR30055">
    <property type="entry name" value="HTH-TYPE TRANSCRIPTIONAL REGULATOR RUTR"/>
    <property type="match status" value="1"/>
</dbReference>
<dbReference type="SUPFAM" id="SSF48498">
    <property type="entry name" value="Tetracyclin repressor-like, C-terminal domain"/>
    <property type="match status" value="1"/>
</dbReference>
<organism evidence="4 5">
    <name type="scientific">Mycobacterium bourgelatii</name>
    <dbReference type="NCBI Taxonomy" id="1273442"/>
    <lineage>
        <taxon>Bacteria</taxon>
        <taxon>Bacillati</taxon>
        <taxon>Actinomycetota</taxon>
        <taxon>Actinomycetes</taxon>
        <taxon>Mycobacteriales</taxon>
        <taxon>Mycobacteriaceae</taxon>
        <taxon>Mycobacterium</taxon>
    </lineage>
</organism>
<dbReference type="GO" id="GO:0000976">
    <property type="term" value="F:transcription cis-regulatory region binding"/>
    <property type="evidence" value="ECO:0007669"/>
    <property type="project" value="TreeGrafter"/>
</dbReference>
<dbReference type="SUPFAM" id="SSF46689">
    <property type="entry name" value="Homeodomain-like"/>
    <property type="match status" value="1"/>
</dbReference>
<comment type="caution">
    <text evidence="4">The sequence shown here is derived from an EMBL/GenBank/DDBJ whole genome shotgun (WGS) entry which is preliminary data.</text>
</comment>
<keyword evidence="1 2" id="KW-0238">DNA-binding</keyword>
<reference evidence="4 5" key="1">
    <citation type="journal article" date="2019" name="Emerg. Microbes Infect.">
        <title>Comprehensive subspecies identification of 175 nontuberculous mycobacteria species based on 7547 genomic profiles.</title>
        <authorList>
            <person name="Matsumoto Y."/>
            <person name="Kinjo T."/>
            <person name="Motooka D."/>
            <person name="Nabeya D."/>
            <person name="Jung N."/>
            <person name="Uechi K."/>
            <person name="Horii T."/>
            <person name="Iida T."/>
            <person name="Fujita J."/>
            <person name="Nakamura S."/>
        </authorList>
    </citation>
    <scope>NUCLEOTIDE SEQUENCE [LARGE SCALE GENOMIC DNA]</scope>
    <source>
        <strain evidence="4 5">JCM 30725</strain>
    </source>
</reference>
<evidence type="ECO:0000313" key="5">
    <source>
        <dbReference type="Proteomes" id="UP000465360"/>
    </source>
</evidence>
<protein>
    <submittedName>
        <fullName evidence="4">TetR family transcriptional regulator</fullName>
    </submittedName>
</protein>